<gene>
    <name evidence="3" type="ORF">EVAR_18571_1</name>
</gene>
<accession>A0A4C1V494</accession>
<keyword evidence="1" id="KW-0732">Signal</keyword>
<organism evidence="3 4">
    <name type="scientific">Eumeta variegata</name>
    <name type="common">Bagworm moth</name>
    <name type="synonym">Eumeta japonica</name>
    <dbReference type="NCBI Taxonomy" id="151549"/>
    <lineage>
        <taxon>Eukaryota</taxon>
        <taxon>Metazoa</taxon>
        <taxon>Ecdysozoa</taxon>
        <taxon>Arthropoda</taxon>
        <taxon>Hexapoda</taxon>
        <taxon>Insecta</taxon>
        <taxon>Pterygota</taxon>
        <taxon>Neoptera</taxon>
        <taxon>Endopterygota</taxon>
        <taxon>Lepidoptera</taxon>
        <taxon>Glossata</taxon>
        <taxon>Ditrysia</taxon>
        <taxon>Tineoidea</taxon>
        <taxon>Psychidae</taxon>
        <taxon>Oiketicinae</taxon>
        <taxon>Eumeta</taxon>
    </lineage>
</organism>
<evidence type="ECO:0000256" key="1">
    <source>
        <dbReference type="SAM" id="SignalP"/>
    </source>
</evidence>
<sequence length="177" mass="19357">MDFKNNPCLGLRSITLLMSLNPISASTTLTAKRNPSLGSKAVRRWTRLVASGAITYGPGFQCYFPANKAKTISGSAPSHDAPHPPLRPCGAIRGVPKEFSLDVKTDLLAQKIPVRAVRRVTNRNREPLDFVLVSAEPSTKDNVKAILFNIKTVCSLSGIKSPRKPQTFYRPLVWSGL</sequence>
<dbReference type="EMBL" id="BGZK01000269">
    <property type="protein sequence ID" value="GBP33092.1"/>
    <property type="molecule type" value="Genomic_DNA"/>
</dbReference>
<reference evidence="3 4" key="1">
    <citation type="journal article" date="2019" name="Commun. Biol.">
        <title>The bagworm genome reveals a unique fibroin gene that provides high tensile strength.</title>
        <authorList>
            <person name="Kono N."/>
            <person name="Nakamura H."/>
            <person name="Ohtoshi R."/>
            <person name="Tomita M."/>
            <person name="Numata K."/>
            <person name="Arakawa K."/>
        </authorList>
    </citation>
    <scope>NUCLEOTIDE SEQUENCE [LARGE SCALE GENOMIC DNA]</scope>
</reference>
<comment type="caution">
    <text evidence="3">The sequence shown here is derived from an EMBL/GenBank/DDBJ whole genome shotgun (WGS) entry which is preliminary data.</text>
</comment>
<feature type="domain" description="Pre-C2HC" evidence="2">
    <location>
        <begin position="103"/>
        <end position="159"/>
    </location>
</feature>
<name>A0A4C1V494_EUMVA</name>
<dbReference type="Proteomes" id="UP000299102">
    <property type="component" value="Unassembled WGS sequence"/>
</dbReference>
<evidence type="ECO:0000313" key="3">
    <source>
        <dbReference type="EMBL" id="GBP33092.1"/>
    </source>
</evidence>
<evidence type="ECO:0000259" key="2">
    <source>
        <dbReference type="Pfam" id="PF07530"/>
    </source>
</evidence>
<dbReference type="InterPro" id="IPR006579">
    <property type="entry name" value="Pre_C2HC_dom"/>
</dbReference>
<evidence type="ECO:0000313" key="4">
    <source>
        <dbReference type="Proteomes" id="UP000299102"/>
    </source>
</evidence>
<protein>
    <recommendedName>
        <fullName evidence="2">Pre-C2HC domain-containing protein</fullName>
    </recommendedName>
</protein>
<proteinExistence type="predicted"/>
<dbReference type="AlphaFoldDB" id="A0A4C1V494"/>
<feature type="chain" id="PRO_5020039701" description="Pre-C2HC domain-containing protein" evidence="1">
    <location>
        <begin position="26"/>
        <end position="177"/>
    </location>
</feature>
<feature type="signal peptide" evidence="1">
    <location>
        <begin position="1"/>
        <end position="25"/>
    </location>
</feature>
<keyword evidence="4" id="KW-1185">Reference proteome</keyword>
<dbReference type="Pfam" id="PF07530">
    <property type="entry name" value="PRE_C2HC"/>
    <property type="match status" value="1"/>
</dbReference>